<dbReference type="Proteomes" id="UP001162992">
    <property type="component" value="Chromosome 16"/>
</dbReference>
<organism evidence="1 2">
    <name type="scientific">Diphasiastrum complanatum</name>
    <name type="common">Issler's clubmoss</name>
    <name type="synonym">Lycopodium complanatum</name>
    <dbReference type="NCBI Taxonomy" id="34168"/>
    <lineage>
        <taxon>Eukaryota</taxon>
        <taxon>Viridiplantae</taxon>
        <taxon>Streptophyta</taxon>
        <taxon>Embryophyta</taxon>
        <taxon>Tracheophyta</taxon>
        <taxon>Lycopodiopsida</taxon>
        <taxon>Lycopodiales</taxon>
        <taxon>Lycopodiaceae</taxon>
        <taxon>Lycopodioideae</taxon>
        <taxon>Diphasiastrum</taxon>
    </lineage>
</organism>
<proteinExistence type="predicted"/>
<keyword evidence="2" id="KW-1185">Reference proteome</keyword>
<name>A0ACC2BAC5_DIPCM</name>
<evidence type="ECO:0000313" key="1">
    <source>
        <dbReference type="EMBL" id="KAJ7526367.1"/>
    </source>
</evidence>
<reference evidence="2" key="1">
    <citation type="journal article" date="2024" name="Proc. Natl. Acad. Sci. U.S.A.">
        <title>Extraordinary preservation of gene collinearity over three hundred million years revealed in homosporous lycophytes.</title>
        <authorList>
            <person name="Li C."/>
            <person name="Wickell D."/>
            <person name="Kuo L.Y."/>
            <person name="Chen X."/>
            <person name="Nie B."/>
            <person name="Liao X."/>
            <person name="Peng D."/>
            <person name="Ji J."/>
            <person name="Jenkins J."/>
            <person name="Williams M."/>
            <person name="Shu S."/>
            <person name="Plott C."/>
            <person name="Barry K."/>
            <person name="Rajasekar S."/>
            <person name="Grimwood J."/>
            <person name="Han X."/>
            <person name="Sun S."/>
            <person name="Hou Z."/>
            <person name="He W."/>
            <person name="Dai G."/>
            <person name="Sun C."/>
            <person name="Schmutz J."/>
            <person name="Leebens-Mack J.H."/>
            <person name="Li F.W."/>
            <person name="Wang L."/>
        </authorList>
    </citation>
    <scope>NUCLEOTIDE SEQUENCE [LARGE SCALE GENOMIC DNA]</scope>
    <source>
        <strain evidence="2">cv. PW_Plant_1</strain>
    </source>
</reference>
<accession>A0ACC2BAC5</accession>
<sequence>MATMEGAHADEGYAKIAGAPKDGPVLTMMSKRLRALKKKYNKILQIEESKAHGKVINREQEEVLKTKIAVAVLIDEYEKLRQPLQVAVKEELVERERDLMNANLGRRGSEDESVENDKESETKEEVQKEVVNGNSNQVEVNLEHMANGFVNGVPEHSERQVPEPEAESQYQSDELRRDDDVASFTNDPQKESILRVYGEETSANAGLSEAQVADLLNLMYFARLFDVRSEGELPSFVWTKVHERSSCLSYDFVFDDATTPLTEGDLDALSLFGSLLTARPQNVTLSHKDALQQCIQHARLWLLNSDSQIHPELSISYTGLRERLNRILSSEYFTMTPELQTVTQQTAAAAASAASQYVSKILISEPMVGNHISEAEGFSVHETHQASFQHHYLDGESVATIPVSAGNELLPADSSIAVNTSYNASEHSSVTVDVPQHLIGQQEEDQMALSPGSASEQVEQLQQEVIQPLPPTRQRQQHNPPQNGGVPRGGGYQGARGSGRGYGYGMGGRGRGYANGRGNRGGRGYSYGRGGQFYDQGGYYPRNQYGGRSGRSGRGGFVNDHVNGEPTAAVTGQA</sequence>
<gene>
    <name evidence="1" type="ORF">O6H91_16G003400</name>
</gene>
<comment type="caution">
    <text evidence="1">The sequence shown here is derived from an EMBL/GenBank/DDBJ whole genome shotgun (WGS) entry which is preliminary data.</text>
</comment>
<protein>
    <submittedName>
        <fullName evidence="1">Uncharacterized protein</fullName>
    </submittedName>
</protein>
<dbReference type="EMBL" id="CM055107">
    <property type="protein sequence ID" value="KAJ7526367.1"/>
    <property type="molecule type" value="Genomic_DNA"/>
</dbReference>
<evidence type="ECO:0000313" key="2">
    <source>
        <dbReference type="Proteomes" id="UP001162992"/>
    </source>
</evidence>